<dbReference type="EMBL" id="CAJMWW010000107">
    <property type="protein sequence ID" value="CAE6444781.1"/>
    <property type="molecule type" value="Genomic_DNA"/>
</dbReference>
<evidence type="ECO:0000256" key="1">
    <source>
        <dbReference type="SAM" id="MobiDB-lite"/>
    </source>
</evidence>
<dbReference type="AlphaFoldDB" id="A0A8H3B0B7"/>
<dbReference type="Proteomes" id="UP000663841">
    <property type="component" value="Unassembled WGS sequence"/>
</dbReference>
<dbReference type="SUPFAM" id="SSF47954">
    <property type="entry name" value="Cyclin-like"/>
    <property type="match status" value="1"/>
</dbReference>
<dbReference type="GO" id="GO:0019901">
    <property type="term" value="F:protein kinase binding"/>
    <property type="evidence" value="ECO:0007669"/>
    <property type="project" value="InterPro"/>
</dbReference>
<dbReference type="PANTHER" id="PTHR15615:SF108">
    <property type="entry name" value="PROTEIN CNPPD1"/>
    <property type="match status" value="1"/>
</dbReference>
<proteinExistence type="predicted"/>
<accession>A0A8H3B0B7</accession>
<reference evidence="3" key="1">
    <citation type="submission" date="2021-01" db="EMBL/GenBank/DDBJ databases">
        <authorList>
            <person name="Kaushik A."/>
        </authorList>
    </citation>
    <scope>NUCLEOTIDE SEQUENCE</scope>
    <source>
        <strain evidence="3">AG3-T5</strain>
    </source>
</reference>
<feature type="region of interest" description="Disordered" evidence="1">
    <location>
        <begin position="339"/>
        <end position="361"/>
    </location>
</feature>
<dbReference type="InterPro" id="IPR013922">
    <property type="entry name" value="Cyclin_PHO80-like"/>
</dbReference>
<dbReference type="InterPro" id="IPR036915">
    <property type="entry name" value="Cyclin-like_sf"/>
</dbReference>
<dbReference type="Pfam" id="PF00134">
    <property type="entry name" value="Cyclin_N"/>
    <property type="match status" value="1"/>
</dbReference>
<feature type="domain" description="Cyclin N-terminal" evidence="2">
    <location>
        <begin position="211"/>
        <end position="306"/>
    </location>
</feature>
<dbReference type="GO" id="GO:0016538">
    <property type="term" value="F:cyclin-dependent protein serine/threonine kinase regulator activity"/>
    <property type="evidence" value="ECO:0007669"/>
    <property type="project" value="TreeGrafter"/>
</dbReference>
<protein>
    <recommendedName>
        <fullName evidence="2">Cyclin N-terminal domain-containing protein</fullName>
    </recommendedName>
</protein>
<gene>
    <name evidence="3" type="ORF">RDB_LOCUS109226</name>
</gene>
<comment type="caution">
    <text evidence="3">The sequence shown here is derived from an EMBL/GenBank/DDBJ whole genome shotgun (WGS) entry which is preliminary data.</text>
</comment>
<organism evidence="3 4">
    <name type="scientific">Rhizoctonia solani</name>
    <dbReference type="NCBI Taxonomy" id="456999"/>
    <lineage>
        <taxon>Eukaryota</taxon>
        <taxon>Fungi</taxon>
        <taxon>Dikarya</taxon>
        <taxon>Basidiomycota</taxon>
        <taxon>Agaricomycotina</taxon>
        <taxon>Agaricomycetes</taxon>
        <taxon>Cantharellales</taxon>
        <taxon>Ceratobasidiaceae</taxon>
        <taxon>Rhizoctonia</taxon>
    </lineage>
</organism>
<sequence>MDSGHGLTHSVLPTPQSPTMSLHEGNQDPHADFEYRATSAIWSVLENSNTQDMLKTPVFGDRHVKALASLSGSLLSMLVQFGDESLCEQTTLDLTKFVLDVMDACAEREQATDLAKFLFQHIQGSTANPPVEQEVVLITPEEEVEDRVEFKEEEQGAVMRSLPLAKKQVSRRVNPPPLSYDPVPIAKLGARFVSDLFGTDACPETVVNYTPTLSEYICDVISTARVERSNGIYAFALLGRLSVHRRVSIPHGTFGLFITAYTIAGKMLGDNPYNNKSWCIAGQKMFTVEELNRMERKMCRDLRWGLDVDVEELKEVEEKMLEYYDDAISHDWSPVPTPYIGSPTPVPEQGPALPSTSSSPSAAPNFQIHYDVFTPAAPQASISSDPCVHSEVDSSPKWAPPSTSALHSIYSHQEEGASRNKELVWVGYDTTDYEGQEYGEYDEDEAMEDGEISD</sequence>
<evidence type="ECO:0000313" key="3">
    <source>
        <dbReference type="EMBL" id="CAE6444781.1"/>
    </source>
</evidence>
<feature type="compositionally biased region" description="Polar residues" evidence="1">
    <location>
        <begin position="11"/>
        <end position="20"/>
    </location>
</feature>
<dbReference type="InterPro" id="IPR006671">
    <property type="entry name" value="Cyclin_N"/>
</dbReference>
<dbReference type="Gene3D" id="1.10.472.10">
    <property type="entry name" value="Cyclin-like"/>
    <property type="match status" value="1"/>
</dbReference>
<name>A0A8H3B0B7_9AGAM</name>
<dbReference type="GO" id="GO:0005634">
    <property type="term" value="C:nucleus"/>
    <property type="evidence" value="ECO:0007669"/>
    <property type="project" value="TreeGrafter"/>
</dbReference>
<dbReference type="CDD" id="cd20557">
    <property type="entry name" value="CYCLIN_ScPCL1-like"/>
    <property type="match status" value="1"/>
</dbReference>
<feature type="region of interest" description="Disordered" evidence="1">
    <location>
        <begin position="434"/>
        <end position="454"/>
    </location>
</feature>
<dbReference type="GO" id="GO:0000307">
    <property type="term" value="C:cyclin-dependent protein kinase holoenzyme complex"/>
    <property type="evidence" value="ECO:0007669"/>
    <property type="project" value="TreeGrafter"/>
</dbReference>
<feature type="region of interest" description="Disordered" evidence="1">
    <location>
        <begin position="1"/>
        <end position="29"/>
    </location>
</feature>
<feature type="compositionally biased region" description="Low complexity" evidence="1">
    <location>
        <begin position="351"/>
        <end position="361"/>
    </location>
</feature>
<evidence type="ECO:0000259" key="2">
    <source>
        <dbReference type="Pfam" id="PF00134"/>
    </source>
</evidence>
<dbReference type="PANTHER" id="PTHR15615">
    <property type="match status" value="1"/>
</dbReference>
<evidence type="ECO:0000313" key="4">
    <source>
        <dbReference type="Proteomes" id="UP000663841"/>
    </source>
</evidence>